<organism evidence="7 8">
    <name type="scientific">Oleiphilus messinensis</name>
    <dbReference type="NCBI Taxonomy" id="141451"/>
    <lineage>
        <taxon>Bacteria</taxon>
        <taxon>Pseudomonadati</taxon>
        <taxon>Pseudomonadota</taxon>
        <taxon>Gammaproteobacteria</taxon>
        <taxon>Oceanospirillales</taxon>
        <taxon>Oleiphilaceae</taxon>
        <taxon>Oleiphilus</taxon>
    </lineage>
</organism>
<evidence type="ECO:0000256" key="4">
    <source>
        <dbReference type="ARBA" id="ARBA00022801"/>
    </source>
</evidence>
<dbReference type="PANTHER" id="PTHR12992">
    <property type="entry name" value="NUDIX HYDROLASE"/>
    <property type="match status" value="1"/>
</dbReference>
<comment type="cofactor">
    <cofactor evidence="2">
        <name>Mg(2+)</name>
        <dbReference type="ChEBI" id="CHEBI:18420"/>
    </cofactor>
</comment>
<dbReference type="CDD" id="cd03426">
    <property type="entry name" value="NUDIX_CoAse_Nudt7"/>
    <property type="match status" value="1"/>
</dbReference>
<dbReference type="PANTHER" id="PTHR12992:SF11">
    <property type="entry name" value="MITOCHONDRIAL COENZYME A DIPHOSPHATASE NUDT8"/>
    <property type="match status" value="1"/>
</dbReference>
<protein>
    <submittedName>
        <fullName evidence="7">NUDIX hydrolase</fullName>
    </submittedName>
</protein>
<dbReference type="InterPro" id="IPR015797">
    <property type="entry name" value="NUDIX_hydrolase-like_dom_sf"/>
</dbReference>
<dbReference type="Proteomes" id="UP000196027">
    <property type="component" value="Chromosome"/>
</dbReference>
<evidence type="ECO:0000256" key="1">
    <source>
        <dbReference type="ARBA" id="ARBA00001936"/>
    </source>
</evidence>
<keyword evidence="8" id="KW-1185">Reference proteome</keyword>
<evidence type="ECO:0000256" key="3">
    <source>
        <dbReference type="ARBA" id="ARBA00022723"/>
    </source>
</evidence>
<dbReference type="GO" id="GO:0010945">
    <property type="term" value="F:coenzyme A diphosphatase activity"/>
    <property type="evidence" value="ECO:0007669"/>
    <property type="project" value="InterPro"/>
</dbReference>
<sequence length="124" mass="13993">MHTALRETEEEVGISPRDVQVAGRLSQVVSKHGIVVTPYVGVVPVDVQLVPNEAEIASIFNVPISFFLENQPHGYDCLSFEQCVYHVPRFNYEDYLIWGLSAVILSEFLNVVFEIDSLVKVEKK</sequence>
<keyword evidence="6" id="KW-0464">Manganese</keyword>
<dbReference type="AlphaFoldDB" id="A0A1Y0IAI9"/>
<evidence type="ECO:0000256" key="5">
    <source>
        <dbReference type="ARBA" id="ARBA00022842"/>
    </source>
</evidence>
<evidence type="ECO:0000256" key="2">
    <source>
        <dbReference type="ARBA" id="ARBA00001946"/>
    </source>
</evidence>
<proteinExistence type="predicted"/>
<dbReference type="GO" id="GO:0046872">
    <property type="term" value="F:metal ion binding"/>
    <property type="evidence" value="ECO:0007669"/>
    <property type="project" value="UniProtKB-KW"/>
</dbReference>
<dbReference type="EMBL" id="CP021425">
    <property type="protein sequence ID" value="ARU57537.1"/>
    <property type="molecule type" value="Genomic_DNA"/>
</dbReference>
<dbReference type="InterPro" id="IPR045121">
    <property type="entry name" value="CoAse"/>
</dbReference>
<dbReference type="SUPFAM" id="SSF55811">
    <property type="entry name" value="Nudix"/>
    <property type="match status" value="1"/>
</dbReference>
<reference evidence="7 8" key="1">
    <citation type="submission" date="2017-05" db="EMBL/GenBank/DDBJ databases">
        <title>Genomic insights into alkan degradation activity of Oleiphilus messinensis.</title>
        <authorList>
            <person name="Kozyavkin S.A."/>
            <person name="Slesarev A.I."/>
            <person name="Golyshin P.N."/>
            <person name="Korzhenkov A."/>
            <person name="Golyshina O.N."/>
            <person name="Toshchakov S.V."/>
        </authorList>
    </citation>
    <scope>NUCLEOTIDE SEQUENCE [LARGE SCALE GENOMIC DNA]</scope>
    <source>
        <strain evidence="7 8">ME102</strain>
    </source>
</reference>
<evidence type="ECO:0000256" key="6">
    <source>
        <dbReference type="ARBA" id="ARBA00023211"/>
    </source>
</evidence>
<keyword evidence="5" id="KW-0460">Magnesium</keyword>
<name>A0A1Y0IAI9_9GAMM</name>
<dbReference type="Gene3D" id="3.90.79.10">
    <property type="entry name" value="Nucleoside Triphosphate Pyrophosphohydrolase"/>
    <property type="match status" value="1"/>
</dbReference>
<evidence type="ECO:0000313" key="8">
    <source>
        <dbReference type="Proteomes" id="UP000196027"/>
    </source>
</evidence>
<keyword evidence="3" id="KW-0479">Metal-binding</keyword>
<keyword evidence="4 7" id="KW-0378">Hydrolase</keyword>
<gene>
    <name evidence="7" type="ORF">OLMES_3507</name>
</gene>
<evidence type="ECO:0000313" key="7">
    <source>
        <dbReference type="EMBL" id="ARU57537.1"/>
    </source>
</evidence>
<accession>A0A1Y0IAI9</accession>
<dbReference type="KEGG" id="ome:OLMES_3507"/>
<comment type="cofactor">
    <cofactor evidence="1">
        <name>Mn(2+)</name>
        <dbReference type="ChEBI" id="CHEBI:29035"/>
    </cofactor>
</comment>